<accession>A0ABS9KZS4</accession>
<dbReference type="Proteomes" id="UP001165367">
    <property type="component" value="Unassembled WGS sequence"/>
</dbReference>
<organism evidence="1 2">
    <name type="scientific">Terrimonas ginsenosidimutans</name>
    <dbReference type="NCBI Taxonomy" id="2908004"/>
    <lineage>
        <taxon>Bacteria</taxon>
        <taxon>Pseudomonadati</taxon>
        <taxon>Bacteroidota</taxon>
        <taxon>Chitinophagia</taxon>
        <taxon>Chitinophagales</taxon>
        <taxon>Chitinophagaceae</taxon>
        <taxon>Terrimonas</taxon>
    </lineage>
</organism>
<dbReference type="EMBL" id="JAKLTR010000026">
    <property type="protein sequence ID" value="MCG2617847.1"/>
    <property type="molecule type" value="Genomic_DNA"/>
</dbReference>
<name>A0ABS9KZS4_9BACT</name>
<evidence type="ECO:0000313" key="1">
    <source>
        <dbReference type="EMBL" id="MCG2617847.1"/>
    </source>
</evidence>
<gene>
    <name evidence="1" type="ORF">LZZ85_26335</name>
</gene>
<keyword evidence="2" id="KW-1185">Reference proteome</keyword>
<reference evidence="1" key="1">
    <citation type="submission" date="2022-01" db="EMBL/GenBank/DDBJ databases">
        <authorList>
            <person name="Jo J.-H."/>
            <person name="Im W.-T."/>
        </authorList>
    </citation>
    <scope>NUCLEOTIDE SEQUENCE</scope>
    <source>
        <strain evidence="1">NA20</strain>
    </source>
</reference>
<sequence>MEPDFETLFKQYFDIEKIKNELHLGLENLKKSDELEEEITVFLKKETNYFTEFAGIKISIFNAYRREPFFFARLNIFDSKTNIVKAWYDLEYSLTFEILDDYFNW</sequence>
<protein>
    <submittedName>
        <fullName evidence="1">Uncharacterized protein</fullName>
    </submittedName>
</protein>
<dbReference type="RefSeq" id="WP_237876721.1">
    <property type="nucleotide sequence ID" value="NZ_JAKLTR010000026.1"/>
</dbReference>
<evidence type="ECO:0000313" key="2">
    <source>
        <dbReference type="Proteomes" id="UP001165367"/>
    </source>
</evidence>
<proteinExistence type="predicted"/>
<comment type="caution">
    <text evidence="1">The sequence shown here is derived from an EMBL/GenBank/DDBJ whole genome shotgun (WGS) entry which is preliminary data.</text>
</comment>